<dbReference type="AlphaFoldDB" id="J9D4E8"/>
<feature type="compositionally biased region" description="Basic and acidic residues" evidence="1">
    <location>
        <begin position="176"/>
        <end position="187"/>
    </location>
</feature>
<reference evidence="2 3" key="1">
    <citation type="submission" date="2011-08" db="EMBL/GenBank/DDBJ databases">
        <authorList>
            <person name="Liu Z.J."/>
            <person name="Shi F.L."/>
            <person name="Lu J.Q."/>
            <person name="Li M."/>
            <person name="Wang Z.L."/>
        </authorList>
    </citation>
    <scope>NUCLEOTIDE SEQUENCE [LARGE SCALE GENOMIC DNA]</scope>
    <source>
        <strain evidence="2 3">USNM 41457</strain>
    </source>
</reference>
<feature type="compositionally biased region" description="Basic and acidic residues" evidence="1">
    <location>
        <begin position="110"/>
        <end position="133"/>
    </location>
</feature>
<keyword evidence="3" id="KW-1185">Reference proteome</keyword>
<protein>
    <submittedName>
        <fullName evidence="2">Uncharacterized protein</fullName>
    </submittedName>
</protein>
<proteinExistence type="predicted"/>
<name>J9D4E8_EDHAE</name>
<comment type="caution">
    <text evidence="2">The sequence shown here is derived from an EMBL/GenBank/DDBJ whole genome shotgun (WGS) entry which is preliminary data.</text>
</comment>
<feature type="compositionally biased region" description="Basic and acidic residues" evidence="1">
    <location>
        <begin position="152"/>
        <end position="168"/>
    </location>
</feature>
<accession>J9D4E8</accession>
<dbReference type="VEuPathDB" id="MicrosporidiaDB:EDEG_02933"/>
<feature type="region of interest" description="Disordered" evidence="1">
    <location>
        <begin position="109"/>
        <end position="133"/>
    </location>
</feature>
<organism evidence="2 3">
    <name type="scientific">Edhazardia aedis (strain USNM 41457)</name>
    <name type="common">Microsporidian parasite</name>
    <dbReference type="NCBI Taxonomy" id="1003232"/>
    <lineage>
        <taxon>Eukaryota</taxon>
        <taxon>Fungi</taxon>
        <taxon>Fungi incertae sedis</taxon>
        <taxon>Microsporidia</taxon>
        <taxon>Edhazardia</taxon>
    </lineage>
</organism>
<evidence type="ECO:0000256" key="1">
    <source>
        <dbReference type="SAM" id="MobiDB-lite"/>
    </source>
</evidence>
<dbReference type="Proteomes" id="UP000003163">
    <property type="component" value="Unassembled WGS sequence"/>
</dbReference>
<dbReference type="InParanoid" id="J9D4E8"/>
<sequence>MDNLKNQNFTIPENNTKNYFDPENIIVEYHFIETFDYHSFLKNFYAKKNTINSLDHIVSIENFMLWYLKMQITPIYTDLHNRIAKVFFLLFPEKNIIFQFAVDPFANPTDMKKSKASNEKKDQTIMTDSKEGNAKADTIITNDSIAANDQIKQNDTHQTVQEKAEGQKPKKKRKKYTENKAVQRETVESAQNTVEVVNVESSKDFEKDPDSMVDSVKDKNETVETPNMSVSESTKNTPDQIIVQNDDSKLPKEKKRNKPDITKDTKNKNKNYKLILRLFISGDPYKCQEFLNNSDDKLRGLDSKFVRHINIPERHPNTEKLKVYTGIIDAFKKEVATNNIKKSQPETEDRKQLL</sequence>
<reference evidence="3" key="2">
    <citation type="submission" date="2015-07" db="EMBL/GenBank/DDBJ databases">
        <title>Contrasting host-pathogen interactions and genome evolution in two generalist and specialist microsporidian pathogens of mosquitoes.</title>
        <authorList>
            <consortium name="The Broad Institute Genomics Platform"/>
            <consortium name="The Broad Institute Genome Sequencing Center for Infectious Disease"/>
            <person name="Cuomo C.A."/>
            <person name="Sanscrainte N.D."/>
            <person name="Goldberg J.M."/>
            <person name="Heiman D."/>
            <person name="Young S."/>
            <person name="Zeng Q."/>
            <person name="Becnel J.J."/>
            <person name="Birren B.W."/>
        </authorList>
    </citation>
    <scope>NUCLEOTIDE SEQUENCE [LARGE SCALE GENOMIC DNA]</scope>
    <source>
        <strain evidence="3">USNM 41457</strain>
    </source>
</reference>
<feature type="region of interest" description="Disordered" evidence="1">
    <location>
        <begin position="145"/>
        <end position="266"/>
    </location>
</feature>
<gene>
    <name evidence="2" type="ORF">EDEG_02933</name>
</gene>
<dbReference type="HOGENOM" id="CLU_783089_0_0_1"/>
<feature type="compositionally biased region" description="Polar residues" evidence="1">
    <location>
        <begin position="223"/>
        <end position="245"/>
    </location>
</feature>
<dbReference type="EMBL" id="AFBI03000061">
    <property type="protein sequence ID" value="EJW02671.1"/>
    <property type="molecule type" value="Genomic_DNA"/>
</dbReference>
<feature type="compositionally biased region" description="Basic and acidic residues" evidence="1">
    <location>
        <begin position="201"/>
        <end position="222"/>
    </location>
</feature>
<evidence type="ECO:0000313" key="2">
    <source>
        <dbReference type="EMBL" id="EJW02671.1"/>
    </source>
</evidence>
<evidence type="ECO:0000313" key="3">
    <source>
        <dbReference type="Proteomes" id="UP000003163"/>
    </source>
</evidence>